<reference evidence="1" key="1">
    <citation type="journal article" date="2021" name="Mol. Plant Microbe Interact.">
        <title>Complete Genome Sequence of the Plant-Pathogenic Fungus Colletotrichum lupini.</title>
        <authorList>
            <person name="Baroncelli R."/>
            <person name="Pensec F."/>
            <person name="Da Lio D."/>
            <person name="Boufleur T."/>
            <person name="Vicente I."/>
            <person name="Sarrocco S."/>
            <person name="Picot A."/>
            <person name="Baraldi E."/>
            <person name="Sukno S."/>
            <person name="Thon M."/>
            <person name="Le Floch G."/>
        </authorList>
    </citation>
    <scope>NUCLEOTIDE SEQUENCE</scope>
    <source>
        <strain evidence="1">IMI 504893</strain>
    </source>
</reference>
<accession>A0A9Q8SSZ3</accession>
<sequence>MRISWSSAQPLKLDRDLLLRLNFRIEVDSRSFPTLLFEYRVRLSLVNMGFQVLKKVYDPSASMHGFQVAPKSGIFRLQNNIDPNWIQTSRELHFNICVLYKETWVARRKYQVGLSYGISVNVLGHKETAYNFTPTSGSLLYQKKRVTFTCTHPSKTAVKIEIAVIHLPFYSFHTTAKNPLEEPITETKPLVQGGKESVTESLEAGKYTTNCYYSENDSTNDSTTAPGQELRASRPSCSDVVSLMSFAYNGDSLRLNIVDVYDGDIQRLDTYPVKYDRDCLSQASYNGQEKFCFLSLIKSAAANANKPFKEAAMQRWRVFQPASKPCLLSNYHKSLIHPKDGYDHLGFTKPDGSTIWECEESPQ</sequence>
<proteinExistence type="predicted"/>
<dbReference type="EMBL" id="CP019476">
    <property type="protein sequence ID" value="UQC82638.1"/>
    <property type="molecule type" value="Genomic_DNA"/>
</dbReference>
<protein>
    <submittedName>
        <fullName evidence="1">Uncharacterized protein</fullName>
    </submittedName>
</protein>
<organism evidence="1 2">
    <name type="scientific">Colletotrichum lupini</name>
    <dbReference type="NCBI Taxonomy" id="145971"/>
    <lineage>
        <taxon>Eukaryota</taxon>
        <taxon>Fungi</taxon>
        <taxon>Dikarya</taxon>
        <taxon>Ascomycota</taxon>
        <taxon>Pezizomycotina</taxon>
        <taxon>Sordariomycetes</taxon>
        <taxon>Hypocreomycetidae</taxon>
        <taxon>Glomerellales</taxon>
        <taxon>Glomerellaceae</taxon>
        <taxon>Colletotrichum</taxon>
        <taxon>Colletotrichum acutatum species complex</taxon>
    </lineage>
</organism>
<evidence type="ECO:0000313" key="2">
    <source>
        <dbReference type="Proteomes" id="UP000830671"/>
    </source>
</evidence>
<dbReference type="GeneID" id="73342128"/>
<name>A0A9Q8SSZ3_9PEZI</name>
<dbReference type="RefSeq" id="XP_049144261.1">
    <property type="nucleotide sequence ID" value="XM_049287118.1"/>
</dbReference>
<dbReference type="KEGG" id="clup:CLUP02_08128"/>
<dbReference type="Proteomes" id="UP000830671">
    <property type="component" value="Chromosome 4"/>
</dbReference>
<dbReference type="AlphaFoldDB" id="A0A9Q8SSZ3"/>
<evidence type="ECO:0000313" key="1">
    <source>
        <dbReference type="EMBL" id="UQC82638.1"/>
    </source>
</evidence>
<keyword evidence="2" id="KW-1185">Reference proteome</keyword>
<gene>
    <name evidence="1" type="ORF">CLUP02_08128</name>
</gene>